<gene>
    <name evidence="1" type="ORF">CFK41_05915</name>
</gene>
<dbReference type="EMBL" id="CP023564">
    <property type="protein sequence ID" value="ATG54361.1"/>
    <property type="molecule type" value="Genomic_DNA"/>
</dbReference>
<dbReference type="Proteomes" id="UP000217889">
    <property type="component" value="Chromosome"/>
</dbReference>
<dbReference type="AlphaFoldDB" id="A0A291GVW1"/>
<organism evidence="1 2">
    <name type="scientific">Brachybacterium ginsengisoli</name>
    <dbReference type="NCBI Taxonomy" id="1331682"/>
    <lineage>
        <taxon>Bacteria</taxon>
        <taxon>Bacillati</taxon>
        <taxon>Actinomycetota</taxon>
        <taxon>Actinomycetes</taxon>
        <taxon>Micrococcales</taxon>
        <taxon>Dermabacteraceae</taxon>
        <taxon>Brachybacterium</taxon>
    </lineage>
</organism>
<protein>
    <submittedName>
        <fullName evidence="1">Uncharacterized protein</fullName>
    </submittedName>
</protein>
<reference evidence="1 2" key="1">
    <citation type="journal article" date="2014" name="Int. J. Syst. Evol. Microbiol.">
        <title>Brachybacterium ginsengisoli sp. nov., isolated from soil of a ginseng field.</title>
        <authorList>
            <person name="Hoang V.A."/>
            <person name="Kim Y.J."/>
            <person name="Nguyen N.L."/>
            <person name="Yang D.C."/>
        </authorList>
    </citation>
    <scope>NUCLEOTIDE SEQUENCE [LARGE SCALE GENOMIC DNA]</scope>
    <source>
        <strain evidence="1 2">DCY80</strain>
    </source>
</reference>
<evidence type="ECO:0000313" key="2">
    <source>
        <dbReference type="Proteomes" id="UP000217889"/>
    </source>
</evidence>
<name>A0A291GVW1_9MICO</name>
<sequence>MDPGEGDEIAQAVTQSGEQILEVVGDMTTIINSVEWEGPDDDGCEEEWNSFIGGPLSNLVEALQQKGKELTQHAEEQEQESNNG</sequence>
<dbReference type="RefSeq" id="WP_096798830.1">
    <property type="nucleotide sequence ID" value="NZ_CP023564.1"/>
</dbReference>
<keyword evidence="2" id="KW-1185">Reference proteome</keyword>
<evidence type="ECO:0000313" key="1">
    <source>
        <dbReference type="EMBL" id="ATG54361.1"/>
    </source>
</evidence>
<proteinExistence type="predicted"/>
<accession>A0A291GVW1</accession>
<dbReference type="OrthoDB" id="5244663at2"/>
<dbReference type="Gene3D" id="1.10.287.1060">
    <property type="entry name" value="ESAT-6-like"/>
    <property type="match status" value="1"/>
</dbReference>
<dbReference type="KEGG" id="bgg:CFK41_05915"/>